<reference evidence="2 3" key="1">
    <citation type="submission" date="2015-07" db="EMBL/GenBank/DDBJ databases">
        <title>The genome of Melipona quadrifasciata.</title>
        <authorList>
            <person name="Pan H."/>
            <person name="Kapheim K."/>
        </authorList>
    </citation>
    <scope>NUCLEOTIDE SEQUENCE [LARGE SCALE GENOMIC DNA]</scope>
    <source>
        <strain evidence="2">0111107301</strain>
        <tissue evidence="2">Whole body</tissue>
    </source>
</reference>
<dbReference type="AlphaFoldDB" id="A0A0M8ZSL0"/>
<evidence type="ECO:0000313" key="3">
    <source>
        <dbReference type="Proteomes" id="UP000053105"/>
    </source>
</evidence>
<dbReference type="EMBL" id="KQ435867">
    <property type="protein sequence ID" value="KOX70285.1"/>
    <property type="molecule type" value="Genomic_DNA"/>
</dbReference>
<evidence type="ECO:0000256" key="1">
    <source>
        <dbReference type="SAM" id="MobiDB-lite"/>
    </source>
</evidence>
<dbReference type="Proteomes" id="UP000053105">
    <property type="component" value="Unassembled WGS sequence"/>
</dbReference>
<protein>
    <submittedName>
        <fullName evidence="2">Uncharacterized protein</fullName>
    </submittedName>
</protein>
<name>A0A0M8ZSL0_9HYME</name>
<keyword evidence="3" id="KW-1185">Reference proteome</keyword>
<accession>A0A0M8ZSL0</accession>
<feature type="region of interest" description="Disordered" evidence="1">
    <location>
        <begin position="1"/>
        <end position="33"/>
    </location>
</feature>
<gene>
    <name evidence="2" type="ORF">WN51_05235</name>
</gene>
<proteinExistence type="predicted"/>
<sequence length="82" mass="9257">MQRDCHYRMTASLTVSKPSPPAQLREKQQDGGRIVRPRRTPIDLFENHGGIVAKRGGKGTLTQRCRVVRSESGMKTPRNQIN</sequence>
<organism evidence="2 3">
    <name type="scientific">Melipona quadrifasciata</name>
    <dbReference type="NCBI Taxonomy" id="166423"/>
    <lineage>
        <taxon>Eukaryota</taxon>
        <taxon>Metazoa</taxon>
        <taxon>Ecdysozoa</taxon>
        <taxon>Arthropoda</taxon>
        <taxon>Hexapoda</taxon>
        <taxon>Insecta</taxon>
        <taxon>Pterygota</taxon>
        <taxon>Neoptera</taxon>
        <taxon>Endopterygota</taxon>
        <taxon>Hymenoptera</taxon>
        <taxon>Apocrita</taxon>
        <taxon>Aculeata</taxon>
        <taxon>Apoidea</taxon>
        <taxon>Anthophila</taxon>
        <taxon>Apidae</taxon>
        <taxon>Melipona</taxon>
    </lineage>
</organism>
<evidence type="ECO:0000313" key="2">
    <source>
        <dbReference type="EMBL" id="KOX70285.1"/>
    </source>
</evidence>